<feature type="transmembrane region" description="Helical" evidence="1">
    <location>
        <begin position="113"/>
        <end position="137"/>
    </location>
</feature>
<evidence type="ECO:0000256" key="1">
    <source>
        <dbReference type="SAM" id="Phobius"/>
    </source>
</evidence>
<dbReference type="Proteomes" id="UP000034883">
    <property type="component" value="Chromosome"/>
</dbReference>
<proteinExistence type="predicted"/>
<organism evidence="2 3">
    <name type="scientific">Sandaracinus amylolyticus</name>
    <dbReference type="NCBI Taxonomy" id="927083"/>
    <lineage>
        <taxon>Bacteria</taxon>
        <taxon>Pseudomonadati</taxon>
        <taxon>Myxococcota</taxon>
        <taxon>Polyangia</taxon>
        <taxon>Polyangiales</taxon>
        <taxon>Sandaracinaceae</taxon>
        <taxon>Sandaracinus</taxon>
    </lineage>
</organism>
<keyword evidence="1" id="KW-1133">Transmembrane helix</keyword>
<protein>
    <recommendedName>
        <fullName evidence="4">DUF998 domain-containing protein</fullName>
    </recommendedName>
</protein>
<dbReference type="KEGG" id="samy:DB32_006208"/>
<dbReference type="Pfam" id="PF06197">
    <property type="entry name" value="DUF998"/>
    <property type="match status" value="1"/>
</dbReference>
<feature type="transmembrane region" description="Helical" evidence="1">
    <location>
        <begin position="149"/>
        <end position="169"/>
    </location>
</feature>
<feature type="transmembrane region" description="Helical" evidence="1">
    <location>
        <begin position="89"/>
        <end position="107"/>
    </location>
</feature>
<feature type="transmembrane region" description="Helical" evidence="1">
    <location>
        <begin position="15"/>
        <end position="36"/>
    </location>
</feature>
<gene>
    <name evidence="2" type="ORF">DB32_006208</name>
</gene>
<dbReference type="STRING" id="927083.DB32_006208"/>
<dbReference type="InterPro" id="IPR009339">
    <property type="entry name" value="DUF998"/>
</dbReference>
<sequence>MARVEASSAPSSSAVAARLALGAAAATLALLASLHVLSPELDPTWRMVSEYAYGRFGWVLSLMFVAWGLASWALALALRPRVSTRGERVGWAFLVLAGVGQAMAAVVDVQHPLHSLAALIGIPSLPIAALLLTAPIARERPALRWAAHATWVCVVLMAAAFALLITTFVQAGGDTSAEPGTVTTLPPGVIAVVGVANRLLVVAYCAWVASVAWHVAPRSS</sequence>
<reference evidence="2 3" key="1">
    <citation type="submission" date="2015-03" db="EMBL/GenBank/DDBJ databases">
        <title>Genome assembly of Sandaracinus amylolyticus DSM 53668.</title>
        <authorList>
            <person name="Sharma G."/>
            <person name="Subramanian S."/>
        </authorList>
    </citation>
    <scope>NUCLEOTIDE SEQUENCE [LARGE SCALE GENOMIC DNA]</scope>
    <source>
        <strain evidence="2 3">DSM 53668</strain>
    </source>
</reference>
<feature type="transmembrane region" description="Helical" evidence="1">
    <location>
        <begin position="56"/>
        <end position="77"/>
    </location>
</feature>
<evidence type="ECO:0000313" key="3">
    <source>
        <dbReference type="Proteomes" id="UP000034883"/>
    </source>
</evidence>
<keyword evidence="1" id="KW-0812">Transmembrane</keyword>
<keyword evidence="1" id="KW-0472">Membrane</keyword>
<dbReference type="AlphaFoldDB" id="A0A0F6SGP6"/>
<feature type="transmembrane region" description="Helical" evidence="1">
    <location>
        <begin position="189"/>
        <end position="216"/>
    </location>
</feature>
<evidence type="ECO:0008006" key="4">
    <source>
        <dbReference type="Google" id="ProtNLM"/>
    </source>
</evidence>
<keyword evidence="3" id="KW-1185">Reference proteome</keyword>
<dbReference type="EMBL" id="CP011125">
    <property type="protein sequence ID" value="AKF09059.1"/>
    <property type="molecule type" value="Genomic_DNA"/>
</dbReference>
<accession>A0A0F6SGP6</accession>
<evidence type="ECO:0000313" key="2">
    <source>
        <dbReference type="EMBL" id="AKF09059.1"/>
    </source>
</evidence>
<name>A0A0F6SGP6_9BACT</name>